<comment type="caution">
    <text evidence="1">The sequence shown here is derived from an EMBL/GenBank/DDBJ whole genome shotgun (WGS) entry which is preliminary data.</text>
</comment>
<proteinExistence type="predicted"/>
<evidence type="ECO:0000313" key="1">
    <source>
        <dbReference type="EMBL" id="MPN01997.1"/>
    </source>
</evidence>
<protein>
    <submittedName>
        <fullName evidence="1">Uncharacterized protein</fullName>
    </submittedName>
</protein>
<organism evidence="1">
    <name type="scientific">bioreactor metagenome</name>
    <dbReference type="NCBI Taxonomy" id="1076179"/>
    <lineage>
        <taxon>unclassified sequences</taxon>
        <taxon>metagenomes</taxon>
        <taxon>ecological metagenomes</taxon>
    </lineage>
</organism>
<reference evidence="1" key="1">
    <citation type="submission" date="2019-08" db="EMBL/GenBank/DDBJ databases">
        <authorList>
            <person name="Kucharzyk K."/>
            <person name="Murdoch R.W."/>
            <person name="Higgins S."/>
            <person name="Loffler F."/>
        </authorList>
    </citation>
    <scope>NUCLEOTIDE SEQUENCE</scope>
</reference>
<dbReference type="EMBL" id="VSSQ01047966">
    <property type="protein sequence ID" value="MPN01997.1"/>
    <property type="molecule type" value="Genomic_DNA"/>
</dbReference>
<dbReference type="AlphaFoldDB" id="A0A645EJR4"/>
<accession>A0A645EJR4</accession>
<gene>
    <name evidence="1" type="ORF">SDC9_149210</name>
</gene>
<name>A0A645EJR4_9ZZZZ</name>
<sequence length="35" mass="3994">MNVNGDSKIDNADIVEIVDRYINEKQCSIVNKLEN</sequence>